<evidence type="ECO:0000256" key="6">
    <source>
        <dbReference type="SAM" id="SignalP"/>
    </source>
</evidence>
<dbReference type="EMBL" id="CP046401">
    <property type="protein sequence ID" value="QGY42568.1"/>
    <property type="molecule type" value="Genomic_DNA"/>
</dbReference>
<evidence type="ECO:0000259" key="7">
    <source>
        <dbReference type="Pfam" id="PF07980"/>
    </source>
</evidence>
<keyword evidence="3 6" id="KW-0732">Signal</keyword>
<dbReference type="SUPFAM" id="SSF48452">
    <property type="entry name" value="TPR-like"/>
    <property type="match status" value="1"/>
</dbReference>
<reference evidence="9 10" key="1">
    <citation type="submission" date="2019-11" db="EMBL/GenBank/DDBJ databases">
        <authorList>
            <person name="Zheng R.K."/>
            <person name="Sun C.M."/>
        </authorList>
    </citation>
    <scope>NUCLEOTIDE SEQUENCE [LARGE SCALE GENOMIC DNA]</scope>
    <source>
        <strain evidence="9 10">WC007</strain>
    </source>
</reference>
<dbReference type="Pfam" id="PF14322">
    <property type="entry name" value="SusD-like_3"/>
    <property type="match status" value="1"/>
</dbReference>
<evidence type="ECO:0000256" key="4">
    <source>
        <dbReference type="ARBA" id="ARBA00023136"/>
    </source>
</evidence>
<dbReference type="PROSITE" id="PS51257">
    <property type="entry name" value="PROKAR_LIPOPROTEIN"/>
    <property type="match status" value="1"/>
</dbReference>
<keyword evidence="4" id="KW-0472">Membrane</keyword>
<dbReference type="Gene3D" id="1.25.40.390">
    <property type="match status" value="1"/>
</dbReference>
<dbReference type="InterPro" id="IPR033985">
    <property type="entry name" value="SusD-like_N"/>
</dbReference>
<comment type="similarity">
    <text evidence="2">Belongs to the SusD family.</text>
</comment>
<gene>
    <name evidence="9" type="ORF">GM418_02545</name>
</gene>
<dbReference type="KEGG" id="mcos:GM418_02545"/>
<evidence type="ECO:0000259" key="8">
    <source>
        <dbReference type="Pfam" id="PF14322"/>
    </source>
</evidence>
<proteinExistence type="inferred from homology"/>
<keyword evidence="10" id="KW-1185">Reference proteome</keyword>
<evidence type="ECO:0000313" key="9">
    <source>
        <dbReference type="EMBL" id="QGY42568.1"/>
    </source>
</evidence>
<feature type="domain" description="RagB/SusD" evidence="7">
    <location>
        <begin position="345"/>
        <end position="481"/>
    </location>
</feature>
<dbReference type="Pfam" id="PF07980">
    <property type="entry name" value="SusD_RagB"/>
    <property type="match status" value="1"/>
</dbReference>
<comment type="subcellular location">
    <subcellularLocation>
        <location evidence="1">Cell outer membrane</location>
    </subcellularLocation>
</comment>
<evidence type="ECO:0000256" key="1">
    <source>
        <dbReference type="ARBA" id="ARBA00004442"/>
    </source>
</evidence>
<evidence type="ECO:0000256" key="5">
    <source>
        <dbReference type="ARBA" id="ARBA00023237"/>
    </source>
</evidence>
<protein>
    <submittedName>
        <fullName evidence="9">RagB/SusD family nutrient uptake outer membrane protein</fullName>
    </submittedName>
</protein>
<dbReference type="InterPro" id="IPR011990">
    <property type="entry name" value="TPR-like_helical_dom_sf"/>
</dbReference>
<evidence type="ECO:0000313" key="10">
    <source>
        <dbReference type="Proteomes" id="UP000428260"/>
    </source>
</evidence>
<dbReference type="Proteomes" id="UP000428260">
    <property type="component" value="Chromosome"/>
</dbReference>
<dbReference type="GO" id="GO:0009279">
    <property type="term" value="C:cell outer membrane"/>
    <property type="evidence" value="ECO:0007669"/>
    <property type="project" value="UniProtKB-SubCell"/>
</dbReference>
<dbReference type="CDD" id="cd08977">
    <property type="entry name" value="SusD"/>
    <property type="match status" value="1"/>
</dbReference>
<sequence>MENSLIKKIKILVTICIIAMLSACNESFLDLAPISQANVNSFYKTQSDFETAIVSVYDSWQNIVPGDWTRMTEFRGDTYHRFNYVEYEISSNIWLLNSTLSYWKNFYKVVSNANIILDKIDNINSFEETTKNRIKAEARFFRAEAYFALVRFFGAVPLVKHEINSIEALDIGRTDVFEIYNLIEDDFKFAIDNLPEIVSDQEYGRVTKYAAEGELARVFITLSGKVYNQNRWAEAKPLLEDILFNSPYEFAETYQEIFADDGSNEKGKEIIFSILFKAGNEGEATSYANAFIGKFGEVARHVQFENGLVESYESGDIRKDVNIVDNYLALDINQWIDGHWINVKFDYLYDIGSKNSGMDWPMLRYTDAYLLYAEALAEISGNVPEQSLEILNKVRNRAGLNLLTQIDIPDINAFRMAMEKERRCELMFECVRWFDLVRTGRAVEVLNALGKNADDTWLLFPIPQSEIDKVGSDILPQNPGY</sequence>
<organism evidence="9 10">
    <name type="scientific">Maribellus comscasis</name>
    <dbReference type="NCBI Taxonomy" id="2681766"/>
    <lineage>
        <taxon>Bacteria</taxon>
        <taxon>Pseudomonadati</taxon>
        <taxon>Bacteroidota</taxon>
        <taxon>Bacteroidia</taxon>
        <taxon>Marinilabiliales</taxon>
        <taxon>Prolixibacteraceae</taxon>
        <taxon>Maribellus</taxon>
    </lineage>
</organism>
<name>A0A6I6JNC2_9BACT</name>
<dbReference type="InterPro" id="IPR012944">
    <property type="entry name" value="SusD_RagB_dom"/>
</dbReference>
<evidence type="ECO:0000256" key="2">
    <source>
        <dbReference type="ARBA" id="ARBA00006275"/>
    </source>
</evidence>
<dbReference type="RefSeq" id="WP_158862832.1">
    <property type="nucleotide sequence ID" value="NZ_CP046401.1"/>
</dbReference>
<feature type="domain" description="SusD-like N-terminal" evidence="8">
    <location>
        <begin position="28"/>
        <end position="219"/>
    </location>
</feature>
<keyword evidence="5" id="KW-0998">Cell outer membrane</keyword>
<feature type="signal peptide" evidence="6">
    <location>
        <begin position="1"/>
        <end position="25"/>
    </location>
</feature>
<accession>A0A6I6JNC2</accession>
<evidence type="ECO:0000256" key="3">
    <source>
        <dbReference type="ARBA" id="ARBA00022729"/>
    </source>
</evidence>
<dbReference type="AlphaFoldDB" id="A0A6I6JNC2"/>
<feature type="chain" id="PRO_5026049173" evidence="6">
    <location>
        <begin position="26"/>
        <end position="481"/>
    </location>
</feature>